<dbReference type="InterPro" id="IPR014757">
    <property type="entry name" value="Tscrpt_reg_IclR_C"/>
</dbReference>
<dbReference type="SMART" id="SM00346">
    <property type="entry name" value="HTH_ICLR"/>
    <property type="match status" value="1"/>
</dbReference>
<evidence type="ECO:0000259" key="2">
    <source>
        <dbReference type="PROSITE" id="PS51077"/>
    </source>
</evidence>
<dbReference type="EMBL" id="JBHSBV010000003">
    <property type="protein sequence ID" value="MFC4201409.1"/>
    <property type="molecule type" value="Genomic_DNA"/>
</dbReference>
<organism evidence="4 5">
    <name type="scientific">Candidimonas humi</name>
    <dbReference type="NCBI Taxonomy" id="683355"/>
    <lineage>
        <taxon>Bacteria</taxon>
        <taxon>Pseudomonadati</taxon>
        <taxon>Pseudomonadota</taxon>
        <taxon>Betaproteobacteria</taxon>
        <taxon>Burkholderiales</taxon>
        <taxon>Alcaligenaceae</taxon>
        <taxon>Candidimonas</taxon>
    </lineage>
</organism>
<dbReference type="PROSITE" id="PS51077">
    <property type="entry name" value="HTH_ICLR"/>
    <property type="match status" value="1"/>
</dbReference>
<accession>A0ABV8NWT4</accession>
<dbReference type="Proteomes" id="UP001595848">
    <property type="component" value="Unassembled WGS sequence"/>
</dbReference>
<gene>
    <name evidence="4" type="ORF">ACFOY1_10635</name>
</gene>
<dbReference type="RefSeq" id="WP_217963232.1">
    <property type="nucleotide sequence ID" value="NZ_JAHTBN010000002.1"/>
</dbReference>
<feature type="domain" description="HTH iclR-type" evidence="2">
    <location>
        <begin position="5"/>
        <end position="67"/>
    </location>
</feature>
<dbReference type="InterPro" id="IPR005471">
    <property type="entry name" value="Tscrpt_reg_IclR_N"/>
</dbReference>
<proteinExistence type="predicted"/>
<protein>
    <submittedName>
        <fullName evidence="4">IclR family transcriptional regulator</fullName>
    </submittedName>
</protein>
<reference evidence="5" key="1">
    <citation type="journal article" date="2019" name="Int. J. Syst. Evol. Microbiol.">
        <title>The Global Catalogue of Microorganisms (GCM) 10K type strain sequencing project: providing services to taxonomists for standard genome sequencing and annotation.</title>
        <authorList>
            <consortium name="The Broad Institute Genomics Platform"/>
            <consortium name="The Broad Institute Genome Sequencing Center for Infectious Disease"/>
            <person name="Wu L."/>
            <person name="Ma J."/>
        </authorList>
    </citation>
    <scope>NUCLEOTIDE SEQUENCE [LARGE SCALE GENOMIC DNA]</scope>
    <source>
        <strain evidence="5">LMG 24813</strain>
    </source>
</reference>
<evidence type="ECO:0000256" key="1">
    <source>
        <dbReference type="ARBA" id="ARBA00023125"/>
    </source>
</evidence>
<keyword evidence="1" id="KW-0238">DNA-binding</keyword>
<evidence type="ECO:0000259" key="3">
    <source>
        <dbReference type="PROSITE" id="PS51078"/>
    </source>
</evidence>
<evidence type="ECO:0000313" key="5">
    <source>
        <dbReference type="Proteomes" id="UP001595848"/>
    </source>
</evidence>
<comment type="caution">
    <text evidence="4">The sequence shown here is derived from an EMBL/GenBank/DDBJ whole genome shotgun (WGS) entry which is preliminary data.</text>
</comment>
<evidence type="ECO:0000313" key="4">
    <source>
        <dbReference type="EMBL" id="MFC4201409.1"/>
    </source>
</evidence>
<dbReference type="Pfam" id="PF01614">
    <property type="entry name" value="IclR_C"/>
    <property type="match status" value="1"/>
</dbReference>
<dbReference type="InterPro" id="IPR050707">
    <property type="entry name" value="HTH_MetabolicPath_Reg"/>
</dbReference>
<dbReference type="PANTHER" id="PTHR30136">
    <property type="entry name" value="HELIX-TURN-HELIX TRANSCRIPTIONAL REGULATOR, ICLR FAMILY"/>
    <property type="match status" value="1"/>
</dbReference>
<sequence length="256" mass="28367">MSNPVSRYLRVPYLLEQLACAQHPQTLAQLAQRLDLPKTTLMRTLQSLVESGLVVQAPNERGYVLGPRATQLALATLRTPHFSRSSRAILMQLVRELGETCNLTALEGDEIRYLERVETSQLLRLKMDVGIHVPLHCTASGKLMLASMEPAHRAQVLDRIRLERHTPRTLTGRAQLEAELDGIRRRGLGMDREEFVLGMVAVAVPVLDARGRVIAAVACHGPTARTSMDFLLESVPVLKQAAIDMGRALGDETVLW</sequence>
<name>A0ABV8NWT4_9BURK</name>
<dbReference type="Pfam" id="PF09339">
    <property type="entry name" value="HTH_IclR"/>
    <property type="match status" value="1"/>
</dbReference>
<dbReference type="PROSITE" id="PS51078">
    <property type="entry name" value="ICLR_ED"/>
    <property type="match status" value="1"/>
</dbReference>
<dbReference type="PANTHER" id="PTHR30136:SF24">
    <property type="entry name" value="HTH-TYPE TRANSCRIPTIONAL REPRESSOR ALLR"/>
    <property type="match status" value="1"/>
</dbReference>
<feature type="domain" description="IclR-ED" evidence="3">
    <location>
        <begin position="68"/>
        <end position="251"/>
    </location>
</feature>
<keyword evidence="5" id="KW-1185">Reference proteome</keyword>